<dbReference type="Gene3D" id="4.10.240.10">
    <property type="entry name" value="Zn(2)-C6 fungal-type DNA-binding domain"/>
    <property type="match status" value="1"/>
</dbReference>
<dbReference type="CDD" id="cd00067">
    <property type="entry name" value="GAL4"/>
    <property type="match status" value="1"/>
</dbReference>
<organism evidence="8 9">
    <name type="scientific">Ephemerocybe angulata</name>
    <dbReference type="NCBI Taxonomy" id="980116"/>
    <lineage>
        <taxon>Eukaryota</taxon>
        <taxon>Fungi</taxon>
        <taxon>Dikarya</taxon>
        <taxon>Basidiomycota</taxon>
        <taxon>Agaricomycotina</taxon>
        <taxon>Agaricomycetes</taxon>
        <taxon>Agaricomycetidae</taxon>
        <taxon>Agaricales</taxon>
        <taxon>Agaricineae</taxon>
        <taxon>Psathyrellaceae</taxon>
        <taxon>Ephemerocybe</taxon>
    </lineage>
</organism>
<dbReference type="PROSITE" id="PS00463">
    <property type="entry name" value="ZN2_CY6_FUNGAL_1"/>
    <property type="match status" value="1"/>
</dbReference>
<dbReference type="PRINTS" id="PR00755">
    <property type="entry name" value="AFLATOXINBRP"/>
</dbReference>
<feature type="domain" description="Zn(2)-C6 fungal-type" evidence="7">
    <location>
        <begin position="182"/>
        <end position="212"/>
    </location>
</feature>
<dbReference type="Pfam" id="PF00172">
    <property type="entry name" value="Zn_clus"/>
    <property type="match status" value="1"/>
</dbReference>
<gene>
    <name evidence="8" type="ORF">D9611_013597</name>
</gene>
<keyword evidence="9" id="KW-1185">Reference proteome</keyword>
<feature type="compositionally biased region" description="Low complexity" evidence="6">
    <location>
        <begin position="139"/>
        <end position="152"/>
    </location>
</feature>
<feature type="region of interest" description="Disordered" evidence="6">
    <location>
        <begin position="86"/>
        <end position="111"/>
    </location>
</feature>
<dbReference type="GO" id="GO:0008270">
    <property type="term" value="F:zinc ion binding"/>
    <property type="evidence" value="ECO:0007669"/>
    <property type="project" value="InterPro"/>
</dbReference>
<evidence type="ECO:0000256" key="1">
    <source>
        <dbReference type="ARBA" id="ARBA00004123"/>
    </source>
</evidence>
<feature type="region of interest" description="Disordered" evidence="6">
    <location>
        <begin position="502"/>
        <end position="534"/>
    </location>
</feature>
<evidence type="ECO:0000259" key="7">
    <source>
        <dbReference type="PROSITE" id="PS50048"/>
    </source>
</evidence>
<dbReference type="InterPro" id="IPR001138">
    <property type="entry name" value="Zn2Cys6_DnaBD"/>
</dbReference>
<comment type="subcellular location">
    <subcellularLocation>
        <location evidence="1">Nucleus</location>
    </subcellularLocation>
</comment>
<keyword evidence="3" id="KW-0238">DNA-binding</keyword>
<keyword evidence="5" id="KW-0539">Nucleus</keyword>
<feature type="compositionally biased region" description="Low complexity" evidence="6">
    <location>
        <begin position="505"/>
        <end position="521"/>
    </location>
</feature>
<accession>A0A8H5ARW4</accession>
<dbReference type="SUPFAM" id="SSF57701">
    <property type="entry name" value="Zn2/Cys6 DNA-binding domain"/>
    <property type="match status" value="1"/>
</dbReference>
<evidence type="ECO:0000256" key="3">
    <source>
        <dbReference type="ARBA" id="ARBA00023125"/>
    </source>
</evidence>
<dbReference type="OrthoDB" id="2399539at2759"/>
<keyword evidence="2" id="KW-0805">Transcription regulation</keyword>
<keyword evidence="4" id="KW-0804">Transcription</keyword>
<reference evidence="8 9" key="1">
    <citation type="journal article" date="2020" name="ISME J.">
        <title>Uncovering the hidden diversity of litter-decomposition mechanisms in mushroom-forming fungi.</title>
        <authorList>
            <person name="Floudas D."/>
            <person name="Bentzer J."/>
            <person name="Ahren D."/>
            <person name="Johansson T."/>
            <person name="Persson P."/>
            <person name="Tunlid A."/>
        </authorList>
    </citation>
    <scope>NUCLEOTIDE SEQUENCE [LARGE SCALE GENOMIC DNA]</scope>
    <source>
        <strain evidence="8 9">CBS 175.51</strain>
    </source>
</reference>
<evidence type="ECO:0000256" key="6">
    <source>
        <dbReference type="SAM" id="MobiDB-lite"/>
    </source>
</evidence>
<dbReference type="GO" id="GO:0005634">
    <property type="term" value="C:nucleus"/>
    <property type="evidence" value="ECO:0007669"/>
    <property type="project" value="UniProtKB-SubCell"/>
</dbReference>
<dbReference type="GO" id="GO:0043565">
    <property type="term" value="F:sequence-specific DNA binding"/>
    <property type="evidence" value="ECO:0007669"/>
    <property type="project" value="TreeGrafter"/>
</dbReference>
<dbReference type="InterPro" id="IPR051711">
    <property type="entry name" value="Stress_Response_Reg"/>
</dbReference>
<feature type="compositionally biased region" description="Polar residues" evidence="6">
    <location>
        <begin position="522"/>
        <end position="534"/>
    </location>
</feature>
<proteinExistence type="predicted"/>
<evidence type="ECO:0000256" key="2">
    <source>
        <dbReference type="ARBA" id="ARBA00023015"/>
    </source>
</evidence>
<dbReference type="SMART" id="SM00066">
    <property type="entry name" value="GAL4"/>
    <property type="match status" value="1"/>
</dbReference>
<feature type="compositionally biased region" description="Low complexity" evidence="6">
    <location>
        <begin position="239"/>
        <end position="256"/>
    </location>
</feature>
<evidence type="ECO:0000313" key="9">
    <source>
        <dbReference type="Proteomes" id="UP000541558"/>
    </source>
</evidence>
<evidence type="ECO:0000313" key="8">
    <source>
        <dbReference type="EMBL" id="KAF5309768.1"/>
    </source>
</evidence>
<feature type="region of interest" description="Disordered" evidence="6">
    <location>
        <begin position="217"/>
        <end position="339"/>
    </location>
</feature>
<feature type="region of interest" description="Disordered" evidence="6">
    <location>
        <begin position="1"/>
        <end position="59"/>
    </location>
</feature>
<evidence type="ECO:0000256" key="4">
    <source>
        <dbReference type="ARBA" id="ARBA00023163"/>
    </source>
</evidence>
<sequence length="608" mass="65919">MDSTPQYSPVDDMEFTQHPDFYPAGAPAGKMTSSAVTPRSGDGIRGHPHLSRQNTSQVHGLSLASLAQSNHLGAPRHELYPAPPELHQQQREAGYHQRGSPQSWPPYNHGLAMNMPSGMATSFDSFPSASPYPPPRLSPPTSGLGSSYPLPGRHGPLAGSLDPTTGIFYRTPDHPRLRTAQACEKCRTRKAKCSGDHPSCKRCINRGLVCEYAKEGRVRGPNKPKSKQSPPEDEQATASNRNRSSSTNTSSSTSSSDYYDVPSILASLKQPRTNIPQQTSMAAARSRRPSLSLGEHRASRPRPPNLQLQSSSNHFPLDPSLCEIPGESQRFHPHPSASQGLSRLAAMSRMPGESQGYSFQDSVTYEPIYMDSDSSMSFLASVEGEHLNQNNFHISQERTAPLFPLAPPESSAQGMSLHSLPTYNQFETRSADDSNYIYNAQGFLSATTPLADFQPHQAAVSRYNAQAEYPMDVHAFSSDVSSMSRGSSSSTLTPMTPTWVELGQSTRSSSSSSEDFSIPGSNSSSTATEPSLRTSLSMEAFPEQAFHRDIGSLSMEEQMQAAQDMSRHLGTMGDPHQGATGRGSAGSLTEVYEQIGRPGMGLHLMAYP</sequence>
<dbReference type="GO" id="GO:0045944">
    <property type="term" value="P:positive regulation of transcription by RNA polymerase II"/>
    <property type="evidence" value="ECO:0007669"/>
    <property type="project" value="TreeGrafter"/>
</dbReference>
<protein>
    <recommendedName>
        <fullName evidence="7">Zn(2)-C6 fungal-type domain-containing protein</fullName>
    </recommendedName>
</protein>
<dbReference type="EMBL" id="JAACJK010000231">
    <property type="protein sequence ID" value="KAF5309768.1"/>
    <property type="molecule type" value="Genomic_DNA"/>
</dbReference>
<dbReference type="Proteomes" id="UP000541558">
    <property type="component" value="Unassembled WGS sequence"/>
</dbReference>
<feature type="region of interest" description="Disordered" evidence="6">
    <location>
        <begin position="126"/>
        <end position="164"/>
    </location>
</feature>
<dbReference type="PANTHER" id="PTHR47540">
    <property type="entry name" value="THIAMINE REPRESSIBLE GENES REGULATORY PROTEIN THI5"/>
    <property type="match status" value="1"/>
</dbReference>
<dbReference type="InterPro" id="IPR036864">
    <property type="entry name" value="Zn2-C6_fun-type_DNA-bd_sf"/>
</dbReference>
<dbReference type="PANTHER" id="PTHR47540:SF2">
    <property type="entry name" value="ZN(II)2CYS6 TRANSCRIPTION FACTOR (EUROFUNG)"/>
    <property type="match status" value="1"/>
</dbReference>
<dbReference type="AlphaFoldDB" id="A0A8H5ARW4"/>
<evidence type="ECO:0000256" key="5">
    <source>
        <dbReference type="ARBA" id="ARBA00023242"/>
    </source>
</evidence>
<dbReference type="GO" id="GO:0000981">
    <property type="term" value="F:DNA-binding transcription factor activity, RNA polymerase II-specific"/>
    <property type="evidence" value="ECO:0007669"/>
    <property type="project" value="InterPro"/>
</dbReference>
<feature type="compositionally biased region" description="Polar residues" evidence="6">
    <location>
        <begin position="270"/>
        <end position="281"/>
    </location>
</feature>
<comment type="caution">
    <text evidence="8">The sequence shown here is derived from an EMBL/GenBank/DDBJ whole genome shotgun (WGS) entry which is preliminary data.</text>
</comment>
<dbReference type="PROSITE" id="PS50048">
    <property type="entry name" value="ZN2_CY6_FUNGAL_2"/>
    <property type="match status" value="1"/>
</dbReference>
<name>A0A8H5ARW4_9AGAR</name>